<evidence type="ECO:0000313" key="3">
    <source>
        <dbReference type="Proteomes" id="UP000249645"/>
    </source>
</evidence>
<keyword evidence="1" id="KW-0472">Membrane</keyword>
<dbReference type="Gene3D" id="3.10.620.30">
    <property type="match status" value="1"/>
</dbReference>
<feature type="transmembrane region" description="Helical" evidence="1">
    <location>
        <begin position="47"/>
        <end position="66"/>
    </location>
</feature>
<accession>A0A2W5GEL1</accession>
<dbReference type="InterPro" id="IPR038765">
    <property type="entry name" value="Papain-like_cys_pep_sf"/>
</dbReference>
<proteinExistence type="predicted"/>
<reference evidence="2 3" key="1">
    <citation type="submission" date="2017-11" db="EMBL/GenBank/DDBJ databases">
        <title>Infants hospitalized years apart are colonized by the same room-sourced microbial strains.</title>
        <authorList>
            <person name="Brooks B."/>
            <person name="Olm M.R."/>
            <person name="Firek B.A."/>
            <person name="Baker R."/>
            <person name="Thomas B.C."/>
            <person name="Morowitz M.J."/>
            <person name="Banfield J.F."/>
        </authorList>
    </citation>
    <scope>NUCLEOTIDE SEQUENCE [LARGE SCALE GENOMIC DNA]</scope>
    <source>
        <strain evidence="2">S2_009_000_R2_76</strain>
    </source>
</reference>
<comment type="caution">
    <text evidence="2">The sequence shown here is derived from an EMBL/GenBank/DDBJ whole genome shotgun (WGS) entry which is preliminary data.</text>
</comment>
<keyword evidence="1" id="KW-1133">Transmembrane helix</keyword>
<sequence>MDNNQTKKTFWKKGWVNFLVNLIGILIIIPLAPFICRFIPPLLVGDFNFDIVLSLLIAILVVRLFIWLLKPMILPLFVVAFIFFFYEQKKGTFTIKDTLKSYQFLVLQNFGIKEKKATDILNLKPAMFENIQSRMARIVQSKMNFKDSLVRNFAITHSLDYFKEYKAKYGNLARYFSLFKYINQHFNYVSDPSRDEYYATARETILNGFGGDCDDHSILMANCMMSIGAKCRLVVVENHMYPELLIGSKQDFLVAQQAIIQMFSNYQITGIYYHENNGEYWINLDYTARYPGGPYMNDKVKLVIDL</sequence>
<organism evidence="2 3">
    <name type="scientific">Pseudopedobacter saltans</name>
    <dbReference type="NCBI Taxonomy" id="151895"/>
    <lineage>
        <taxon>Bacteria</taxon>
        <taxon>Pseudomonadati</taxon>
        <taxon>Bacteroidota</taxon>
        <taxon>Sphingobacteriia</taxon>
        <taxon>Sphingobacteriales</taxon>
        <taxon>Sphingobacteriaceae</taxon>
        <taxon>Pseudopedobacter</taxon>
    </lineage>
</organism>
<dbReference type="AlphaFoldDB" id="A0A2W5GEL1"/>
<dbReference type="SUPFAM" id="SSF54001">
    <property type="entry name" value="Cysteine proteinases"/>
    <property type="match status" value="1"/>
</dbReference>
<dbReference type="Proteomes" id="UP000249645">
    <property type="component" value="Unassembled WGS sequence"/>
</dbReference>
<gene>
    <name evidence="2" type="ORF">DI598_17865</name>
</gene>
<feature type="transmembrane region" description="Helical" evidence="1">
    <location>
        <begin position="72"/>
        <end position="87"/>
    </location>
</feature>
<name>A0A2W5GEL1_9SPHI</name>
<evidence type="ECO:0000256" key="1">
    <source>
        <dbReference type="SAM" id="Phobius"/>
    </source>
</evidence>
<evidence type="ECO:0000313" key="2">
    <source>
        <dbReference type="EMBL" id="PZP41742.1"/>
    </source>
</evidence>
<keyword evidence="1" id="KW-0812">Transmembrane</keyword>
<dbReference type="EMBL" id="QFOI01000490">
    <property type="protein sequence ID" value="PZP41742.1"/>
    <property type="molecule type" value="Genomic_DNA"/>
</dbReference>
<protein>
    <submittedName>
        <fullName evidence="2">Transglutaminase</fullName>
    </submittedName>
</protein>
<feature type="transmembrane region" description="Helical" evidence="1">
    <location>
        <begin position="15"/>
        <end position="35"/>
    </location>
</feature>